<dbReference type="InterPro" id="IPR011042">
    <property type="entry name" value="6-blade_b-propeller_TolB-like"/>
</dbReference>
<dbReference type="Pfam" id="PF00082">
    <property type="entry name" value="Peptidase_S8"/>
    <property type="match status" value="1"/>
</dbReference>
<evidence type="ECO:0000313" key="12">
    <source>
        <dbReference type="Proteomes" id="UP000318380"/>
    </source>
</evidence>
<dbReference type="Gene3D" id="2.60.40.10">
    <property type="entry name" value="Immunoglobulins"/>
    <property type="match status" value="1"/>
</dbReference>
<dbReference type="Pfam" id="PF13620">
    <property type="entry name" value="CarboxypepD_reg"/>
    <property type="match status" value="2"/>
</dbReference>
<feature type="signal peptide" evidence="9">
    <location>
        <begin position="1"/>
        <end position="32"/>
    </location>
</feature>
<sequence length="1171" mass="121292">MSLSVRRPVRWWLAASAVLSGSLALSVTVATASPPIGTSTATSVGPAAVSPTGTAGRAAVDAGAGPAGERLRGKIDPALLDGAKAKRSADGRIEAAVILGPDLTVPTAPGARSAARQQVPAELEAAAQETQQPVLDTVEAHGDEVISTFWLKNMVLVRAKPDTLDALAGIALVDRIIPNFEFTTPEQTPARTAAAEDVTWGLAKIGADRVQTERGLTGDGVRVAVLDTGIDITHPDLAGKLVSADAADPDHPGGWLEFGAGGEPVHSAPHDSSYHGTHVAGTIAGGDASGTRIGVAPDAELMAGLVIPNGSGSLAQVIAGMEWALAPYDADGRPTGEPADVVSMSLGAEGYEDEMIEPVRNLHRAGVFPAFAIGNECLPGGSSSPGNVYESVSVGATDVNDDVPDWSCGGTVHRTDWIDAPAEWPESFVVPDISAPGVDVYSTLPDGGYGLLSGTSMATPHVSGTVALMLQARPDLSVDDALDILAGTSISDDRYGAVPNDRVGRGRIDALAAVTEAGLQSGIRGVVTDKKSRKPLGGVTVTLSSGREVTTDAAGVFELRVAPGTYRFDLARFGYQDGSASAQVQADRLTAVRIELDRTRWGTISGRVTYGPTGSTVPGATVTVQGVPDQLVATTARDGRYTIRDVPEGRYQVVANAPGISRTPATSVVVRNQGRVDLALPRPFPTQRVSTSTEGAQGNAEIWWPELNTDGSVVAYASAASNLVAGDTNNDLDVFVTDRRTGAVERVSVSSKGAQGNSFSLSPTLSSDGRYVGFNSGASNLVDGDTNQQTDAFVHDRQTGRTVMVSVTPSGAPGDGLSSAPSFSADGRYVTFNSDSTNLVPGDTNGQTDVFVRDLQTGVTERISVAPDGGNANAGSREQSISADGRYVAFNSDATNLSEDDVEFQRDVFVRDRQNGTTRRVAGPNPGDNTSPVLTADGRKVAFENRSAPSWVSHLYVYDLTTGTTELASAGADGAPGNDWSFAASITADGAKVAFYSDATNLVADDTNGKADVFVRDLAAGTTTRVSGGPLGVQGDGRAELPNLSGDGRYVGFQSTSTNLVGDDTNHRSDIFVHDLVAGPEARWALTGLKLTPTTVHAKGWALVTARLKNVGEAAGTYDAALRIDGEVVQQRAIPVRAGRETVVSFPVKAPPAGVHTVTLGSLTAQLTVRR</sequence>
<keyword evidence="3 6" id="KW-0378">Hydrolase</keyword>
<reference evidence="11 12" key="1">
    <citation type="submission" date="2019-06" db="EMBL/GenBank/DDBJ databases">
        <title>Sequencing the genomes of 1000 actinobacteria strains.</title>
        <authorList>
            <person name="Klenk H.-P."/>
        </authorList>
    </citation>
    <scope>NUCLEOTIDE SEQUENCE [LARGE SCALE GENOMIC DNA]</scope>
    <source>
        <strain evidence="11 12">DSM 24683</strain>
    </source>
</reference>
<feature type="chain" id="PRO_5022054117" evidence="9">
    <location>
        <begin position="33"/>
        <end position="1171"/>
    </location>
</feature>
<organism evidence="11 12">
    <name type="scientific">Kribbella amoyensis</name>
    <dbReference type="NCBI Taxonomy" id="996641"/>
    <lineage>
        <taxon>Bacteria</taxon>
        <taxon>Bacillati</taxon>
        <taxon>Actinomycetota</taxon>
        <taxon>Actinomycetes</taxon>
        <taxon>Propionibacteriales</taxon>
        <taxon>Kribbellaceae</taxon>
        <taxon>Kribbella</taxon>
    </lineage>
</organism>
<dbReference type="GO" id="GO:0006508">
    <property type="term" value="P:proteolysis"/>
    <property type="evidence" value="ECO:0007669"/>
    <property type="project" value="UniProtKB-KW"/>
</dbReference>
<dbReference type="PROSITE" id="PS00136">
    <property type="entry name" value="SUBTILASE_ASP"/>
    <property type="match status" value="1"/>
</dbReference>
<evidence type="ECO:0000256" key="2">
    <source>
        <dbReference type="ARBA" id="ARBA00022670"/>
    </source>
</evidence>
<dbReference type="PROSITE" id="PS51892">
    <property type="entry name" value="SUBTILASE"/>
    <property type="match status" value="1"/>
</dbReference>
<evidence type="ECO:0000256" key="8">
    <source>
        <dbReference type="SAM" id="MobiDB-lite"/>
    </source>
</evidence>
<dbReference type="InterPro" id="IPR011659">
    <property type="entry name" value="WD40"/>
</dbReference>
<evidence type="ECO:0000256" key="1">
    <source>
        <dbReference type="ARBA" id="ARBA00011073"/>
    </source>
</evidence>
<dbReference type="InterPro" id="IPR036852">
    <property type="entry name" value="Peptidase_S8/S53_dom_sf"/>
</dbReference>
<keyword evidence="2 6" id="KW-0645">Protease</keyword>
<dbReference type="InterPro" id="IPR023828">
    <property type="entry name" value="Peptidase_S8_Ser-AS"/>
</dbReference>
<dbReference type="SUPFAM" id="SSF52743">
    <property type="entry name" value="Subtilisin-like"/>
    <property type="match status" value="1"/>
</dbReference>
<dbReference type="AlphaFoldDB" id="A0A561B2N8"/>
<feature type="active site" description="Charge relay system" evidence="5 6">
    <location>
        <position position="227"/>
    </location>
</feature>
<dbReference type="EMBL" id="VIVK01000003">
    <property type="protein sequence ID" value="TWD73125.1"/>
    <property type="molecule type" value="Genomic_DNA"/>
</dbReference>
<dbReference type="GO" id="GO:0004252">
    <property type="term" value="F:serine-type endopeptidase activity"/>
    <property type="evidence" value="ECO:0007669"/>
    <property type="project" value="UniProtKB-UniRule"/>
</dbReference>
<dbReference type="Gene3D" id="3.40.50.200">
    <property type="entry name" value="Peptidase S8/S53 domain"/>
    <property type="match status" value="1"/>
</dbReference>
<dbReference type="InterPro" id="IPR023827">
    <property type="entry name" value="Peptidase_S8_Asp-AS"/>
</dbReference>
<keyword evidence="4 6" id="KW-0720">Serine protease</keyword>
<dbReference type="GO" id="GO:0005975">
    <property type="term" value="P:carbohydrate metabolic process"/>
    <property type="evidence" value="ECO:0007669"/>
    <property type="project" value="UniProtKB-ARBA"/>
</dbReference>
<feature type="active site" description="Charge relay system" evidence="5 6">
    <location>
        <position position="275"/>
    </location>
</feature>
<dbReference type="PROSITE" id="PS00138">
    <property type="entry name" value="SUBTILASE_SER"/>
    <property type="match status" value="1"/>
</dbReference>
<dbReference type="RefSeq" id="WP_170284935.1">
    <property type="nucleotide sequence ID" value="NZ_VIVK01000003.1"/>
</dbReference>
<dbReference type="InterPro" id="IPR050131">
    <property type="entry name" value="Peptidase_S8_subtilisin-like"/>
</dbReference>
<dbReference type="InterPro" id="IPR000209">
    <property type="entry name" value="Peptidase_S8/S53_dom"/>
</dbReference>
<dbReference type="InterPro" id="IPR022398">
    <property type="entry name" value="Peptidase_S8_His-AS"/>
</dbReference>
<keyword evidence="9" id="KW-0732">Signal</keyword>
<comment type="similarity">
    <text evidence="1 6 7">Belongs to the peptidase S8 family.</text>
</comment>
<dbReference type="PROSITE" id="PS00137">
    <property type="entry name" value="SUBTILASE_HIS"/>
    <property type="match status" value="1"/>
</dbReference>
<dbReference type="Pfam" id="PF07676">
    <property type="entry name" value="PD40"/>
    <property type="match status" value="2"/>
</dbReference>
<feature type="region of interest" description="Disordered" evidence="8">
    <location>
        <begin position="36"/>
        <end position="67"/>
    </location>
</feature>
<evidence type="ECO:0000256" key="3">
    <source>
        <dbReference type="ARBA" id="ARBA00022801"/>
    </source>
</evidence>
<evidence type="ECO:0000259" key="10">
    <source>
        <dbReference type="Pfam" id="PF00082"/>
    </source>
</evidence>
<evidence type="ECO:0000256" key="5">
    <source>
        <dbReference type="PIRSR" id="PIRSR615500-1"/>
    </source>
</evidence>
<protein>
    <submittedName>
        <fullName evidence="11">Tol biopolymer transport system component</fullName>
    </submittedName>
</protein>
<evidence type="ECO:0000256" key="7">
    <source>
        <dbReference type="RuleBase" id="RU003355"/>
    </source>
</evidence>
<dbReference type="PRINTS" id="PR00723">
    <property type="entry name" value="SUBTILISIN"/>
</dbReference>
<gene>
    <name evidence="11" type="ORF">FB561_7010</name>
</gene>
<dbReference type="Proteomes" id="UP000318380">
    <property type="component" value="Unassembled WGS sequence"/>
</dbReference>
<dbReference type="PANTHER" id="PTHR43806:SF11">
    <property type="entry name" value="CEREVISIN-RELATED"/>
    <property type="match status" value="1"/>
</dbReference>
<proteinExistence type="inferred from homology"/>
<evidence type="ECO:0000256" key="4">
    <source>
        <dbReference type="ARBA" id="ARBA00022825"/>
    </source>
</evidence>
<evidence type="ECO:0000256" key="6">
    <source>
        <dbReference type="PROSITE-ProRule" id="PRU01240"/>
    </source>
</evidence>
<dbReference type="SUPFAM" id="SSF82171">
    <property type="entry name" value="DPP6 N-terminal domain-like"/>
    <property type="match status" value="1"/>
</dbReference>
<dbReference type="Gene3D" id="2.120.10.30">
    <property type="entry name" value="TolB, C-terminal domain"/>
    <property type="match status" value="1"/>
</dbReference>
<dbReference type="InterPro" id="IPR008969">
    <property type="entry name" value="CarboxyPept-like_regulatory"/>
</dbReference>
<keyword evidence="12" id="KW-1185">Reference proteome</keyword>
<comment type="caution">
    <text evidence="11">The sequence shown here is derived from an EMBL/GenBank/DDBJ whole genome shotgun (WGS) entry which is preliminary data.</text>
</comment>
<dbReference type="Gene3D" id="2.60.40.1120">
    <property type="entry name" value="Carboxypeptidase-like, regulatory domain"/>
    <property type="match status" value="2"/>
</dbReference>
<dbReference type="InterPro" id="IPR015500">
    <property type="entry name" value="Peptidase_S8_subtilisin-rel"/>
</dbReference>
<feature type="active site" description="Charge relay system" evidence="5 6">
    <location>
        <position position="456"/>
    </location>
</feature>
<feature type="domain" description="Peptidase S8/S53" evidence="10">
    <location>
        <begin position="218"/>
        <end position="496"/>
    </location>
</feature>
<dbReference type="PANTHER" id="PTHR43806">
    <property type="entry name" value="PEPTIDASE S8"/>
    <property type="match status" value="1"/>
</dbReference>
<dbReference type="SUPFAM" id="SSF49464">
    <property type="entry name" value="Carboxypeptidase regulatory domain-like"/>
    <property type="match status" value="1"/>
</dbReference>
<name>A0A561B2N8_9ACTN</name>
<dbReference type="InterPro" id="IPR013783">
    <property type="entry name" value="Ig-like_fold"/>
</dbReference>
<accession>A0A561B2N8</accession>
<evidence type="ECO:0000313" key="11">
    <source>
        <dbReference type="EMBL" id="TWD73125.1"/>
    </source>
</evidence>
<evidence type="ECO:0000256" key="9">
    <source>
        <dbReference type="SAM" id="SignalP"/>
    </source>
</evidence>